<dbReference type="EMBL" id="DF849177">
    <property type="protein sequence ID" value="GAT55914.1"/>
    <property type="molecule type" value="Genomic_DNA"/>
</dbReference>
<protein>
    <submittedName>
        <fullName evidence="2">Uncharacterized protein</fullName>
    </submittedName>
</protein>
<evidence type="ECO:0000256" key="1">
    <source>
        <dbReference type="SAM" id="Phobius"/>
    </source>
</evidence>
<accession>A0ABQ0LYW3</accession>
<sequence length="284" mass="31834">MAPVSNPDEASNLSSGLISVLACLIPLLAFLYVGAIFWTLDHAKRRRTPLSKTTTAPGSRYAPVGYAFLVLTGLVMIALTTWVLSQYGLHGNYPNNHILVALRLLLFSACWTCVTAAALTIVTIHPTYSRHPISSIGTQLIWLVLSWAFWVSGAAVLSNSVPQLFVGSVCDELVYCRRLQAIQIFSLIEISVLTIGYGIPRLRQGLHWRQTTLPVRCRCRVSSLFPAKQYFGPAQMWHLVRFKQRGMTKSARRRHGPWKIIDEQRRAPRLAFINVISPFLNVPH</sequence>
<gene>
    <name evidence="2" type="ORF">MCHLO_12630</name>
</gene>
<evidence type="ECO:0000313" key="3">
    <source>
        <dbReference type="Proteomes" id="UP000815677"/>
    </source>
</evidence>
<feature type="transmembrane region" description="Helical" evidence="1">
    <location>
        <begin position="181"/>
        <end position="199"/>
    </location>
</feature>
<feature type="transmembrane region" description="Helical" evidence="1">
    <location>
        <begin position="61"/>
        <end position="84"/>
    </location>
</feature>
<feature type="transmembrane region" description="Helical" evidence="1">
    <location>
        <begin position="16"/>
        <end position="40"/>
    </location>
</feature>
<feature type="transmembrane region" description="Helical" evidence="1">
    <location>
        <begin position="140"/>
        <end position="161"/>
    </location>
</feature>
<organism evidence="2 3">
    <name type="scientific">Mycena chlorophos</name>
    <name type="common">Agaric fungus</name>
    <name type="synonym">Agaricus chlorophos</name>
    <dbReference type="NCBI Taxonomy" id="658473"/>
    <lineage>
        <taxon>Eukaryota</taxon>
        <taxon>Fungi</taxon>
        <taxon>Dikarya</taxon>
        <taxon>Basidiomycota</taxon>
        <taxon>Agaricomycotina</taxon>
        <taxon>Agaricomycetes</taxon>
        <taxon>Agaricomycetidae</taxon>
        <taxon>Agaricales</taxon>
        <taxon>Marasmiineae</taxon>
        <taxon>Mycenaceae</taxon>
        <taxon>Mycena</taxon>
    </lineage>
</organism>
<proteinExistence type="predicted"/>
<reference evidence="2" key="1">
    <citation type="submission" date="2014-09" db="EMBL/GenBank/DDBJ databases">
        <title>Genome sequence of the luminous mushroom Mycena chlorophos for searching fungal bioluminescence genes.</title>
        <authorList>
            <person name="Tanaka Y."/>
            <person name="Kasuga D."/>
            <person name="Oba Y."/>
            <person name="Hase S."/>
            <person name="Sato K."/>
            <person name="Oba Y."/>
            <person name="Sakakibara Y."/>
        </authorList>
    </citation>
    <scope>NUCLEOTIDE SEQUENCE</scope>
</reference>
<keyword evidence="1" id="KW-0472">Membrane</keyword>
<name>A0ABQ0LYW3_MYCCL</name>
<evidence type="ECO:0000313" key="2">
    <source>
        <dbReference type="EMBL" id="GAT55914.1"/>
    </source>
</evidence>
<keyword evidence="1" id="KW-0812">Transmembrane</keyword>
<keyword evidence="3" id="KW-1185">Reference proteome</keyword>
<keyword evidence="1" id="KW-1133">Transmembrane helix</keyword>
<dbReference type="Proteomes" id="UP000815677">
    <property type="component" value="Unassembled WGS sequence"/>
</dbReference>
<feature type="transmembrane region" description="Helical" evidence="1">
    <location>
        <begin position="104"/>
        <end position="128"/>
    </location>
</feature>